<dbReference type="GO" id="GO:0003677">
    <property type="term" value="F:DNA binding"/>
    <property type="evidence" value="ECO:0007669"/>
    <property type="project" value="UniProtKB-KW"/>
</dbReference>
<dbReference type="EMBL" id="CP003059">
    <property type="protein sequence ID" value="AEP35983.1"/>
    <property type="molecule type" value="Genomic_DNA"/>
</dbReference>
<dbReference type="InterPro" id="IPR000792">
    <property type="entry name" value="Tscrpt_reg_LuxR_C"/>
</dbReference>
<proteinExistence type="predicted"/>
<evidence type="ECO:0000256" key="3">
    <source>
        <dbReference type="ARBA" id="ARBA00023163"/>
    </source>
</evidence>
<dbReference type="Proteomes" id="UP000009284">
    <property type="component" value="Chromosome"/>
</dbReference>
<dbReference type="Gene3D" id="1.10.10.10">
    <property type="entry name" value="Winged helix-like DNA-binding domain superfamily/Winged helix DNA-binding domain"/>
    <property type="match status" value="1"/>
</dbReference>
<dbReference type="PANTHER" id="PTHR44688:SF16">
    <property type="entry name" value="DNA-BINDING TRANSCRIPTIONAL ACTIVATOR DEVR_DOSR"/>
    <property type="match status" value="1"/>
</dbReference>
<reference evidence="5 6" key="2">
    <citation type="journal article" date="2012" name="PLoS ONE">
        <title>Genomic characterization of the taylorella genus.</title>
        <authorList>
            <person name="Hebert L."/>
            <person name="Moumen B."/>
            <person name="Pons N."/>
            <person name="Duquesne F."/>
            <person name="Breuil M.F."/>
            <person name="Goux D."/>
            <person name="Batto J.M."/>
            <person name="Laugier C."/>
            <person name="Renault P."/>
            <person name="Petry S."/>
        </authorList>
    </citation>
    <scope>NUCLEOTIDE SEQUENCE [LARGE SCALE GENOMIC DNA]</scope>
    <source>
        <strain evidence="5 6">MCE3</strain>
    </source>
</reference>
<dbReference type="OrthoDB" id="9154877at2"/>
<accession>G4QDG6</accession>
<name>G4QDG6_TAYAM</name>
<dbReference type="PANTHER" id="PTHR44688">
    <property type="entry name" value="DNA-BINDING TRANSCRIPTIONAL ACTIVATOR DEVR_DOSR"/>
    <property type="match status" value="1"/>
</dbReference>
<dbReference type="GO" id="GO:0006355">
    <property type="term" value="P:regulation of DNA-templated transcription"/>
    <property type="evidence" value="ECO:0007669"/>
    <property type="project" value="InterPro"/>
</dbReference>
<dbReference type="PRINTS" id="PR00038">
    <property type="entry name" value="HTHLUXR"/>
</dbReference>
<dbReference type="InterPro" id="IPR036388">
    <property type="entry name" value="WH-like_DNA-bd_sf"/>
</dbReference>
<evidence type="ECO:0000259" key="4">
    <source>
        <dbReference type="PROSITE" id="PS50043"/>
    </source>
</evidence>
<dbReference type="AlphaFoldDB" id="G4QDG6"/>
<dbReference type="KEGG" id="tas:TASI_0192"/>
<keyword evidence="2" id="KW-0238">DNA-binding</keyword>
<keyword evidence="1" id="KW-0805">Transcription regulation</keyword>
<dbReference type="HOGENOM" id="CLU_000445_103_8_4"/>
<keyword evidence="6" id="KW-1185">Reference proteome</keyword>
<dbReference type="InterPro" id="IPR016032">
    <property type="entry name" value="Sig_transdc_resp-reg_C-effctor"/>
</dbReference>
<dbReference type="CDD" id="cd06170">
    <property type="entry name" value="LuxR_C_like"/>
    <property type="match status" value="1"/>
</dbReference>
<dbReference type="RefSeq" id="WP_014110882.1">
    <property type="nucleotide sequence ID" value="NC_016043.1"/>
</dbReference>
<organism evidence="5 6">
    <name type="scientific">Taylorella asinigenitalis (strain MCE3)</name>
    <dbReference type="NCBI Taxonomy" id="1008459"/>
    <lineage>
        <taxon>Bacteria</taxon>
        <taxon>Pseudomonadati</taxon>
        <taxon>Pseudomonadota</taxon>
        <taxon>Betaproteobacteria</taxon>
        <taxon>Burkholderiales</taxon>
        <taxon>Alcaligenaceae</taxon>
        <taxon>Taylorella</taxon>
    </lineage>
</organism>
<gene>
    <name evidence="5" type="ordered locus">TASI_0192</name>
</gene>
<evidence type="ECO:0000256" key="2">
    <source>
        <dbReference type="ARBA" id="ARBA00023125"/>
    </source>
</evidence>
<reference key="1">
    <citation type="submission" date="2011-09" db="EMBL/GenBank/DDBJ databases">
        <title>Genomic characterization of the Taylorella genus.</title>
        <authorList>
            <person name="Hebert L."/>
            <person name="Moumen B."/>
            <person name="Pons N."/>
            <person name="Duquesne F."/>
            <person name="Breuil M.-F."/>
            <person name="Goux D."/>
            <person name="Batto J.-M."/>
            <person name="Renault P."/>
            <person name="Laugier C."/>
            <person name="Petry S."/>
        </authorList>
    </citation>
    <scope>NUCLEOTIDE SEQUENCE</scope>
    <source>
        <strain>MCE3</strain>
    </source>
</reference>
<evidence type="ECO:0000313" key="6">
    <source>
        <dbReference type="Proteomes" id="UP000009284"/>
    </source>
</evidence>
<keyword evidence="3" id="KW-0804">Transcription</keyword>
<dbReference type="Pfam" id="PF00196">
    <property type="entry name" value="GerE"/>
    <property type="match status" value="1"/>
</dbReference>
<evidence type="ECO:0000256" key="1">
    <source>
        <dbReference type="ARBA" id="ARBA00023015"/>
    </source>
</evidence>
<protein>
    <recommendedName>
        <fullName evidence="4">HTH luxR-type domain-containing protein</fullName>
    </recommendedName>
</protein>
<feature type="domain" description="HTH luxR-type" evidence="4">
    <location>
        <begin position="6"/>
        <end position="71"/>
    </location>
</feature>
<sequence>MNNIKTNWKIETLTPRENQVLNLLMRAHTTKEVAEKLECSPRTVEVHRSRILKKTNSKNFVSLMCRLHGRADA</sequence>
<dbReference type="STRING" id="1008459.TASI_0192"/>
<dbReference type="SMART" id="SM00421">
    <property type="entry name" value="HTH_LUXR"/>
    <property type="match status" value="1"/>
</dbReference>
<dbReference type="SUPFAM" id="SSF46894">
    <property type="entry name" value="C-terminal effector domain of the bipartite response regulators"/>
    <property type="match status" value="1"/>
</dbReference>
<evidence type="ECO:0000313" key="5">
    <source>
        <dbReference type="EMBL" id="AEP35983.1"/>
    </source>
</evidence>
<dbReference type="PROSITE" id="PS50043">
    <property type="entry name" value="HTH_LUXR_2"/>
    <property type="match status" value="1"/>
</dbReference>